<accession>A0ABQ0PVD7</accession>
<comment type="caution">
    <text evidence="1">The sequence shown here is derived from an EMBL/GenBank/DDBJ whole genome shotgun (WGS) entry which is preliminary data.</text>
</comment>
<evidence type="ECO:0000313" key="2">
    <source>
        <dbReference type="Proteomes" id="UP001065047"/>
    </source>
</evidence>
<dbReference type="EMBL" id="BAPF01000030">
    <property type="protein sequence ID" value="GBQ82575.1"/>
    <property type="molecule type" value="Genomic_DNA"/>
</dbReference>
<reference evidence="1" key="1">
    <citation type="submission" date="2013-04" db="EMBL/GenBank/DDBJ databases">
        <title>The genome sequencing project of 58 acetic acid bacteria.</title>
        <authorList>
            <person name="Okamoto-Kainuma A."/>
            <person name="Ishikawa M."/>
            <person name="Umino S."/>
            <person name="Koizumi Y."/>
            <person name="Shiwa Y."/>
            <person name="Yoshikawa H."/>
            <person name="Matsutani M."/>
            <person name="Matsushita K."/>
        </authorList>
    </citation>
    <scope>NUCLEOTIDE SEQUENCE</scope>
    <source>
        <strain evidence="1">DSM 14337</strain>
    </source>
</reference>
<sequence>MKWIFGKGIIEPGGEAGKGYKAAVERPAIVSDDGVTIMWRTTIPEANIYTLIYQKNSMEGVFYIENNYVEDDITVCVIGVSASGQYYKIKQAHDGSFTRVSYAPSLEEIEDVKQHLREALPLWSHSPESPFGYPPDGKMIVTV</sequence>
<name>A0ABQ0PVD7_9PROT</name>
<keyword evidence="2" id="KW-1185">Reference proteome</keyword>
<proteinExistence type="predicted"/>
<evidence type="ECO:0000313" key="1">
    <source>
        <dbReference type="EMBL" id="GBQ82575.1"/>
    </source>
</evidence>
<dbReference type="RefSeq" id="WP_061504781.1">
    <property type="nucleotide sequence ID" value="NZ_BAPF01000030.1"/>
</dbReference>
<dbReference type="GeneID" id="29559199"/>
<gene>
    <name evidence="1" type="ORF">AA14337_2383</name>
</gene>
<dbReference type="Proteomes" id="UP001065047">
    <property type="component" value="Unassembled WGS sequence"/>
</dbReference>
<protein>
    <submittedName>
        <fullName evidence="1">Uncharacterized protein</fullName>
    </submittedName>
</protein>
<organism evidence="1 2">
    <name type="scientific">Acetobacter malorum DSM 14337</name>
    <dbReference type="NCBI Taxonomy" id="1307910"/>
    <lineage>
        <taxon>Bacteria</taxon>
        <taxon>Pseudomonadati</taxon>
        <taxon>Pseudomonadota</taxon>
        <taxon>Alphaproteobacteria</taxon>
        <taxon>Acetobacterales</taxon>
        <taxon>Acetobacteraceae</taxon>
        <taxon>Acetobacter</taxon>
    </lineage>
</organism>